<feature type="domain" description="Chitin-binding type-2" evidence="3">
    <location>
        <begin position="101"/>
        <end position="163"/>
    </location>
</feature>
<dbReference type="SUPFAM" id="SSF57625">
    <property type="entry name" value="Invertebrate chitin-binding proteins"/>
    <property type="match status" value="2"/>
</dbReference>
<sequence length="255" mass="28470">MTVYLIVCVFLVLVLSRQVHANYIRTLKLDFLCSTERGPVYVRDLPWDCSSYVICVNGRAVPSMCPQGFRYQAGQSTNRCVPQALSTPYSQNNGVIWNYIRTICRYNPKATISDTTKCSQYLDCSVTSSGSDYVDYLLECPYPSLYSTMSGACQPFHSVMCGERPEPKTPCDYSQFQQLYGCSGHVCSPCERHHPNCLGLPNGRHSLPANPNVWIECHTERTLSVIAPDSGSRPTSVISTFAEGTNDTSRTSRRL</sequence>
<dbReference type="InterPro" id="IPR002557">
    <property type="entry name" value="Chitin-bd_dom"/>
</dbReference>
<proteinExistence type="predicted"/>
<dbReference type="InterPro" id="IPR036508">
    <property type="entry name" value="Chitin-bd_dom_sf"/>
</dbReference>
<dbReference type="EnsemblMetazoa" id="BGLB036611-RB">
    <property type="protein sequence ID" value="BGLB036611-PB"/>
    <property type="gene ID" value="BGLB036611"/>
</dbReference>
<accession>A0A2C9LZ06</accession>
<evidence type="ECO:0000256" key="1">
    <source>
        <dbReference type="SAM" id="MobiDB-lite"/>
    </source>
</evidence>
<dbReference type="KEGG" id="bgt:106061403"/>
<dbReference type="Pfam" id="PF01607">
    <property type="entry name" value="CBM_14"/>
    <property type="match status" value="1"/>
</dbReference>
<keyword evidence="2" id="KW-0732">Signal</keyword>
<feature type="region of interest" description="Disordered" evidence="1">
    <location>
        <begin position="236"/>
        <end position="255"/>
    </location>
</feature>
<evidence type="ECO:0000256" key="2">
    <source>
        <dbReference type="SAM" id="SignalP"/>
    </source>
</evidence>
<protein>
    <recommendedName>
        <fullName evidence="3">Chitin-binding type-2 domain-containing protein</fullName>
    </recommendedName>
</protein>
<organism evidence="4 5">
    <name type="scientific">Biomphalaria glabrata</name>
    <name type="common">Bloodfluke planorb</name>
    <name type="synonym">Freshwater snail</name>
    <dbReference type="NCBI Taxonomy" id="6526"/>
    <lineage>
        <taxon>Eukaryota</taxon>
        <taxon>Metazoa</taxon>
        <taxon>Spiralia</taxon>
        <taxon>Lophotrochozoa</taxon>
        <taxon>Mollusca</taxon>
        <taxon>Gastropoda</taxon>
        <taxon>Heterobranchia</taxon>
        <taxon>Euthyneura</taxon>
        <taxon>Panpulmonata</taxon>
        <taxon>Hygrophila</taxon>
        <taxon>Lymnaeoidea</taxon>
        <taxon>Planorbidae</taxon>
        <taxon>Biomphalaria</taxon>
    </lineage>
</organism>
<feature type="signal peptide" evidence="2">
    <location>
        <begin position="1"/>
        <end position="21"/>
    </location>
</feature>
<dbReference type="OrthoDB" id="6020543at2759"/>
<dbReference type="Proteomes" id="UP000076420">
    <property type="component" value="Unassembled WGS sequence"/>
</dbReference>
<dbReference type="EnsemblMetazoa" id="BGLB036611-RA">
    <property type="protein sequence ID" value="BGLB036611-PA"/>
    <property type="gene ID" value="BGLB036611"/>
</dbReference>
<name>A0A2C9LZ06_BIOGL</name>
<dbReference type="AlphaFoldDB" id="A0A2C9LZ06"/>
<evidence type="ECO:0000259" key="3">
    <source>
        <dbReference type="PROSITE" id="PS50940"/>
    </source>
</evidence>
<feature type="chain" id="PRO_5014285125" description="Chitin-binding type-2 domain-containing protein" evidence="2">
    <location>
        <begin position="22"/>
        <end position="255"/>
    </location>
</feature>
<feature type="compositionally biased region" description="Polar residues" evidence="1">
    <location>
        <begin position="236"/>
        <end position="249"/>
    </location>
</feature>
<dbReference type="VEuPathDB" id="VectorBase:BGLB036611"/>
<reference evidence="4" key="1">
    <citation type="submission" date="2020-05" db="UniProtKB">
        <authorList>
            <consortium name="EnsemblMetazoa"/>
        </authorList>
    </citation>
    <scope>IDENTIFICATION</scope>
    <source>
        <strain evidence="4">BB02</strain>
    </source>
</reference>
<feature type="domain" description="Chitin-binding type-2" evidence="3">
    <location>
        <begin position="30"/>
        <end position="80"/>
    </location>
</feature>
<dbReference type="Gene3D" id="2.170.140.10">
    <property type="entry name" value="Chitin binding domain"/>
    <property type="match status" value="1"/>
</dbReference>
<dbReference type="GO" id="GO:0008061">
    <property type="term" value="F:chitin binding"/>
    <property type="evidence" value="ECO:0007669"/>
    <property type="project" value="InterPro"/>
</dbReference>
<evidence type="ECO:0000313" key="5">
    <source>
        <dbReference type="Proteomes" id="UP000076420"/>
    </source>
</evidence>
<gene>
    <name evidence="4" type="primary">106061403</name>
</gene>
<dbReference type="VEuPathDB" id="VectorBase:BGLAX_050057"/>
<dbReference type="GO" id="GO:0005576">
    <property type="term" value="C:extracellular region"/>
    <property type="evidence" value="ECO:0007669"/>
    <property type="project" value="InterPro"/>
</dbReference>
<evidence type="ECO:0000313" key="4">
    <source>
        <dbReference type="EnsemblMetazoa" id="BGLB036611-PA"/>
    </source>
</evidence>
<dbReference type="PROSITE" id="PS50940">
    <property type="entry name" value="CHIT_BIND_II"/>
    <property type="match status" value="2"/>
</dbReference>